<dbReference type="InterPro" id="IPR003871">
    <property type="entry name" value="RFA1B/D_OB_1st"/>
</dbReference>
<evidence type="ECO:0000256" key="5">
    <source>
        <dbReference type="ARBA" id="ARBA00023125"/>
    </source>
</evidence>
<evidence type="ECO:0000256" key="1">
    <source>
        <dbReference type="ARBA" id="ARBA00005690"/>
    </source>
</evidence>
<keyword evidence="5" id="KW-0238">DNA-binding</keyword>
<dbReference type="InterPro" id="IPR012340">
    <property type="entry name" value="NA-bd_OB-fold"/>
</dbReference>
<dbReference type="FunFam" id="2.40.50.140:FF:000041">
    <property type="entry name" value="Replication protein A subunit"/>
    <property type="match status" value="1"/>
</dbReference>
<feature type="region of interest" description="Disordered" evidence="6">
    <location>
        <begin position="274"/>
        <end position="293"/>
    </location>
</feature>
<keyword evidence="4" id="KW-0862">Zinc</keyword>
<dbReference type="Proteomes" id="UP000652761">
    <property type="component" value="Unassembled WGS sequence"/>
</dbReference>
<dbReference type="PANTHER" id="PTHR47165:SF4">
    <property type="entry name" value="OS03G0429900 PROTEIN"/>
    <property type="match status" value="1"/>
</dbReference>
<keyword evidence="2" id="KW-0479">Metal-binding</keyword>
<dbReference type="CDD" id="cd04480">
    <property type="entry name" value="RPA1_DBD_A_like"/>
    <property type="match status" value="1"/>
</dbReference>
<keyword evidence="3" id="KW-0863">Zinc-finger</keyword>
<protein>
    <recommendedName>
        <fullName evidence="7">Replication protein A 70 kDa DNA-binding subunit B/D first OB fold domain-containing protein</fullName>
    </recommendedName>
</protein>
<feature type="domain" description="Replication protein A 70 kDa DNA-binding subunit B/D first OB fold" evidence="7">
    <location>
        <begin position="9"/>
        <end position="113"/>
    </location>
</feature>
<evidence type="ECO:0000256" key="2">
    <source>
        <dbReference type="ARBA" id="ARBA00022723"/>
    </source>
</evidence>
<dbReference type="EMBL" id="NMUH01001133">
    <property type="protein sequence ID" value="MQL89265.1"/>
    <property type="molecule type" value="Genomic_DNA"/>
</dbReference>
<feature type="compositionally biased region" description="Basic and acidic residues" evidence="6">
    <location>
        <begin position="278"/>
        <end position="288"/>
    </location>
</feature>
<gene>
    <name evidence="8" type="ORF">Taro_021838</name>
</gene>
<dbReference type="GO" id="GO:0008270">
    <property type="term" value="F:zinc ion binding"/>
    <property type="evidence" value="ECO:0007669"/>
    <property type="project" value="UniProtKB-KW"/>
</dbReference>
<evidence type="ECO:0000313" key="8">
    <source>
        <dbReference type="EMBL" id="MQL89265.1"/>
    </source>
</evidence>
<name>A0A843V053_COLES</name>
<dbReference type="Gene3D" id="2.40.50.140">
    <property type="entry name" value="Nucleic acid-binding proteins"/>
    <property type="match status" value="2"/>
</dbReference>
<evidence type="ECO:0000256" key="3">
    <source>
        <dbReference type="ARBA" id="ARBA00022771"/>
    </source>
</evidence>
<comment type="caution">
    <text evidence="8">The sequence shown here is derived from an EMBL/GenBank/DDBJ whole genome shotgun (WGS) entry which is preliminary data.</text>
</comment>
<dbReference type="SUPFAM" id="SSF50249">
    <property type="entry name" value="Nucleic acid-binding proteins"/>
    <property type="match status" value="2"/>
</dbReference>
<evidence type="ECO:0000313" key="9">
    <source>
        <dbReference type="Proteomes" id="UP000652761"/>
    </source>
</evidence>
<keyword evidence="9" id="KW-1185">Reference proteome</keyword>
<evidence type="ECO:0000259" key="7">
    <source>
        <dbReference type="Pfam" id="PF02721"/>
    </source>
</evidence>
<comment type="similarity">
    <text evidence="1">Belongs to the replication factor A protein 1 family.</text>
</comment>
<sequence length="312" mass="35969">MQIMAPKIDFIDEINPFKETWKIKVKVTTLWNTSKFNNPEEVFSIDFILIDEKGGKIQATMKKSLLNKINCQLKEGSSYVITNFGVGENIGSYKPTQHAFRINFLYSTSVRECHDMLMPTKSFDFTAFEDITSNRIDVTYLVDVIGELTGIGNIEEWENNGNKTKRLTFELEDEQSLFYKDGDTESFPEELDNFLHKKFIFKIQITEFNLQQKWPIYTVVHVTDDNSLIEEYLSSSIESNENLELDESIKQGEQITDVDTDTFSITCSSSSITPLKRSIPDNDRREDLSVDNVPAQHSCSKMKKIKIEKEDV</sequence>
<evidence type="ECO:0000256" key="6">
    <source>
        <dbReference type="SAM" id="MobiDB-lite"/>
    </source>
</evidence>
<reference evidence="8" key="1">
    <citation type="submission" date="2017-07" db="EMBL/GenBank/DDBJ databases">
        <title>Taro Niue Genome Assembly and Annotation.</title>
        <authorList>
            <person name="Atibalentja N."/>
            <person name="Keating K."/>
            <person name="Fields C.J."/>
        </authorList>
    </citation>
    <scope>NUCLEOTIDE SEQUENCE</scope>
    <source>
        <strain evidence="8">Niue_2</strain>
        <tissue evidence="8">Leaf</tissue>
    </source>
</reference>
<accession>A0A843V053</accession>
<dbReference type="Pfam" id="PF02721">
    <property type="entry name" value="DUF223"/>
    <property type="match status" value="1"/>
</dbReference>
<evidence type="ECO:0000256" key="4">
    <source>
        <dbReference type="ARBA" id="ARBA00022833"/>
    </source>
</evidence>
<dbReference type="OrthoDB" id="1436569at2759"/>
<organism evidence="8 9">
    <name type="scientific">Colocasia esculenta</name>
    <name type="common">Wild taro</name>
    <name type="synonym">Arum esculentum</name>
    <dbReference type="NCBI Taxonomy" id="4460"/>
    <lineage>
        <taxon>Eukaryota</taxon>
        <taxon>Viridiplantae</taxon>
        <taxon>Streptophyta</taxon>
        <taxon>Embryophyta</taxon>
        <taxon>Tracheophyta</taxon>
        <taxon>Spermatophyta</taxon>
        <taxon>Magnoliopsida</taxon>
        <taxon>Liliopsida</taxon>
        <taxon>Araceae</taxon>
        <taxon>Aroideae</taxon>
        <taxon>Colocasieae</taxon>
        <taxon>Colocasia</taxon>
    </lineage>
</organism>
<proteinExistence type="inferred from homology"/>
<dbReference type="GO" id="GO:0003677">
    <property type="term" value="F:DNA binding"/>
    <property type="evidence" value="ECO:0007669"/>
    <property type="project" value="UniProtKB-KW"/>
</dbReference>
<dbReference type="PANTHER" id="PTHR47165">
    <property type="entry name" value="OS03G0429900 PROTEIN"/>
    <property type="match status" value="1"/>
</dbReference>
<dbReference type="AlphaFoldDB" id="A0A843V053"/>